<evidence type="ECO:0000256" key="9">
    <source>
        <dbReference type="ARBA" id="ARBA00022763"/>
    </source>
</evidence>
<dbReference type="PANTHER" id="PTHR18867:SF12">
    <property type="entry name" value="DNA REPAIR PROTEIN RAD50"/>
    <property type="match status" value="1"/>
</dbReference>
<keyword evidence="10" id="KW-0378">Hydrolase</keyword>
<dbReference type="GO" id="GO:0016887">
    <property type="term" value="F:ATP hydrolysis activity"/>
    <property type="evidence" value="ECO:0007669"/>
    <property type="project" value="InterPro"/>
</dbReference>
<feature type="domain" description="Zinc-hook" evidence="21">
    <location>
        <begin position="640"/>
        <end position="739"/>
    </location>
</feature>
<dbReference type="InterPro" id="IPR004584">
    <property type="entry name" value="Rad50_eukaryotes"/>
</dbReference>
<feature type="binding site" evidence="19">
    <location>
        <position position="685"/>
    </location>
    <ligand>
        <name>Zn(2+)</name>
        <dbReference type="ChEBI" id="CHEBI:29105"/>
    </ligand>
</feature>
<evidence type="ECO:0000256" key="6">
    <source>
        <dbReference type="ARBA" id="ARBA00022454"/>
    </source>
</evidence>
<evidence type="ECO:0000256" key="1">
    <source>
        <dbReference type="ARBA" id="ARBA00001947"/>
    </source>
</evidence>
<dbReference type="GO" id="GO:0006302">
    <property type="term" value="P:double-strand break repair"/>
    <property type="evidence" value="ECO:0007669"/>
    <property type="project" value="InterPro"/>
</dbReference>
<dbReference type="FunFam" id="3.40.50.300:FF:000593">
    <property type="entry name" value="DNA repair protein RAD50"/>
    <property type="match status" value="1"/>
</dbReference>
<dbReference type="InterPro" id="IPR027417">
    <property type="entry name" value="P-loop_NTPase"/>
</dbReference>
<dbReference type="GO" id="GO:0030870">
    <property type="term" value="C:Mre11 complex"/>
    <property type="evidence" value="ECO:0007669"/>
    <property type="project" value="InterPro"/>
</dbReference>
<dbReference type="GO" id="GO:0005524">
    <property type="term" value="F:ATP binding"/>
    <property type="evidence" value="ECO:0007669"/>
    <property type="project" value="UniProtKB-KW"/>
</dbReference>
<feature type="coiled-coil region" evidence="20">
    <location>
        <begin position="717"/>
        <end position="827"/>
    </location>
</feature>
<comment type="subcellular location">
    <subcellularLocation>
        <location evidence="3">Chromosome</location>
    </subcellularLocation>
    <subcellularLocation>
        <location evidence="2">Nucleus</location>
    </subcellularLocation>
</comment>
<evidence type="ECO:0000256" key="11">
    <source>
        <dbReference type="ARBA" id="ARBA00022833"/>
    </source>
</evidence>
<dbReference type="GO" id="GO:0000722">
    <property type="term" value="P:telomere maintenance via recombination"/>
    <property type="evidence" value="ECO:0007669"/>
    <property type="project" value="TreeGrafter"/>
</dbReference>
<keyword evidence="14 20" id="KW-0175">Coiled coil</keyword>
<keyword evidence="12" id="KW-0067">ATP-binding</keyword>
<evidence type="ECO:0000256" key="17">
    <source>
        <dbReference type="ARBA" id="ARBA00023254"/>
    </source>
</evidence>
<dbReference type="Pfam" id="PF04423">
    <property type="entry name" value="Rad50_zn_hook"/>
    <property type="match status" value="1"/>
</dbReference>
<dbReference type="GO" id="GO:0000794">
    <property type="term" value="C:condensed nuclear chromosome"/>
    <property type="evidence" value="ECO:0007669"/>
    <property type="project" value="TreeGrafter"/>
</dbReference>
<evidence type="ECO:0000256" key="16">
    <source>
        <dbReference type="ARBA" id="ARBA00023242"/>
    </source>
</evidence>
<keyword evidence="16" id="KW-0539">Nucleus</keyword>
<keyword evidence="9" id="KW-0227">DNA damage</keyword>
<keyword evidence="7 19" id="KW-0479">Metal-binding</keyword>
<dbReference type="Proteomes" id="UP001168821">
    <property type="component" value="Unassembled WGS sequence"/>
</dbReference>
<keyword evidence="13" id="KW-0460">Magnesium</keyword>
<evidence type="ECO:0000256" key="4">
    <source>
        <dbReference type="ARBA" id="ARBA00009439"/>
    </source>
</evidence>
<evidence type="ECO:0000256" key="14">
    <source>
        <dbReference type="ARBA" id="ARBA00023054"/>
    </source>
</evidence>
<feature type="coiled-coil region" evidence="20">
    <location>
        <begin position="198"/>
        <end position="432"/>
    </location>
</feature>
<dbReference type="GO" id="GO:0070192">
    <property type="term" value="P:chromosome organization involved in meiotic cell cycle"/>
    <property type="evidence" value="ECO:0007669"/>
    <property type="project" value="TreeGrafter"/>
</dbReference>
<evidence type="ECO:0000256" key="10">
    <source>
        <dbReference type="ARBA" id="ARBA00022801"/>
    </source>
</evidence>
<organism evidence="22 23">
    <name type="scientific">Zophobas morio</name>
    <dbReference type="NCBI Taxonomy" id="2755281"/>
    <lineage>
        <taxon>Eukaryota</taxon>
        <taxon>Metazoa</taxon>
        <taxon>Ecdysozoa</taxon>
        <taxon>Arthropoda</taxon>
        <taxon>Hexapoda</taxon>
        <taxon>Insecta</taxon>
        <taxon>Pterygota</taxon>
        <taxon>Neoptera</taxon>
        <taxon>Endopterygota</taxon>
        <taxon>Coleoptera</taxon>
        <taxon>Polyphaga</taxon>
        <taxon>Cucujiformia</taxon>
        <taxon>Tenebrionidae</taxon>
        <taxon>Zophobas</taxon>
    </lineage>
</organism>
<dbReference type="NCBIfam" id="TIGR00606">
    <property type="entry name" value="rad50"/>
    <property type="match status" value="1"/>
</dbReference>
<keyword evidence="11 19" id="KW-0862">Zinc</keyword>
<dbReference type="GO" id="GO:0007004">
    <property type="term" value="P:telomere maintenance via telomerase"/>
    <property type="evidence" value="ECO:0007669"/>
    <property type="project" value="TreeGrafter"/>
</dbReference>
<comment type="similarity">
    <text evidence="4">Belongs to the SMC family. RAD50 subfamily.</text>
</comment>
<dbReference type="PROSITE" id="PS51131">
    <property type="entry name" value="ZN_HOOK"/>
    <property type="match status" value="1"/>
</dbReference>
<evidence type="ECO:0000256" key="13">
    <source>
        <dbReference type="ARBA" id="ARBA00022842"/>
    </source>
</evidence>
<dbReference type="GO" id="GO:0046872">
    <property type="term" value="F:metal ion binding"/>
    <property type="evidence" value="ECO:0007669"/>
    <property type="project" value="UniProtKB-UniRule"/>
</dbReference>
<name>A0AA38MPU5_9CUCU</name>
<sequence>MATLTRLQISGIRSFGPYEEHSQQIKFGTPVTLILGQNGCGKTTIIESLKYACSAGLPCATNGGQGFVHNPKISRTYSTKGNIELQFLDPHNNEITISRVVEVRQTGKHLKFSTKDSTLRRPTPTGNFSSISGPCADITKECCQLMNVTPAVLNNVIFCHQENSLWPLNEGKKLKEKFDEIFDAQKYNKCTELFREYCKLKQLEIEFLENELNNRKQKKDYVNAKTQTLQDKETKLEGLATDIQTKDDELSGVKNRMNEILELEGTLSQLQTELAKKETIQNGVVEEQKTIKKGLAFEFEGNDEDLRNKIDTFENDRQKEESLISNLERRKSEIESKNKVIANATQEAQTELGILKEQKNQYEQKYVQRTNLIKEARNEMKVKDLKEFQDNDGARTALSELNAELENQEIYLASLIDEKDEVQMNLQNKIDKVWEKTIATKQKKLSKEGEVQQCEKKVTEITGELIALTTSDSLMEDMKKRIESIDETAHNLNSTFKEAEESKKIDTYKADIQGMERQLESLDSEHKTLQQNDVIEGKMESEKRLIIEKQKEINRIKSKHSDNFRQLFEGTVPERNLKDAVVTKQKTADTLFKTLTNDINIKQKEVTTLEVQRNNQSGRIADYEKELKTNRAKISEACSGRDFEETFNITFQKKERLQIDKGQYRSVRIIYGQFIKKFEEQAPCCPVCETDFSNKSTVVQKIISTLKSKVERVPQQLTRVESELEKEEALYSKLQQLKLVNEETEVLEKEKLPRLKQTLSEIEDKLSATTSELDQLKTRLTEPQKILDLCGRVISDVGSLDQSISDVEKSQRTVDNLKQSLVEVASKKSKEEVAAEIDHIKFEVSESRGKVETITKNINKHKDRIQNLMQERKEVVEKQLKLRDGIQNRPLLETQQAELTDKVGSLKEEIAQLLTQLNAEEIDLQNAIENKNTTTQRDKQEVDEQRQKVINYRRLLTGIDKLQTEIDDYLKQGITDKLTTIEEKLKEYKNKETALEVTRTKILETISEKRENLAKEELRFRTLQSNVVLREKKASEEKLETEVRALKTRIGGYNYRTVYEEKVRLERTRENLDKQINNMKGQKNELQNSIDELRRELALPDNKNAYAKYREQLYRLEIRKSVIKDLEKYIVALEKAVLEFHKSKMVQINRTIRHFWRNTYRGNDIDHIEIKTEYAAGTSTKRTYNYKVVQIKKGIELDMRGRCSAGQKVLACLLIRMALAETLSSNCGILALDEPTTNLDRANVFSLSDTLARIINKRHQEKTFQLIVITHDEEFLNALTRAQGTTHYYKVERDRDGYSVINRQQN</sequence>
<dbReference type="SUPFAM" id="SSF52540">
    <property type="entry name" value="P-loop containing nucleoside triphosphate hydrolases"/>
    <property type="match status" value="2"/>
</dbReference>
<evidence type="ECO:0000256" key="3">
    <source>
        <dbReference type="ARBA" id="ARBA00004286"/>
    </source>
</evidence>
<comment type="cofactor">
    <cofactor evidence="1">
        <name>Zn(2+)</name>
        <dbReference type="ChEBI" id="CHEBI:29105"/>
    </cofactor>
</comment>
<evidence type="ECO:0000313" key="23">
    <source>
        <dbReference type="Proteomes" id="UP001168821"/>
    </source>
</evidence>
<dbReference type="EMBL" id="JALNTZ010000002">
    <property type="protein sequence ID" value="KAJ3663532.1"/>
    <property type="molecule type" value="Genomic_DNA"/>
</dbReference>
<dbReference type="GO" id="GO:0051880">
    <property type="term" value="F:G-quadruplex DNA binding"/>
    <property type="evidence" value="ECO:0007669"/>
    <property type="project" value="TreeGrafter"/>
</dbReference>
<evidence type="ECO:0000256" key="19">
    <source>
        <dbReference type="PROSITE-ProRule" id="PRU00471"/>
    </source>
</evidence>
<evidence type="ECO:0000256" key="2">
    <source>
        <dbReference type="ARBA" id="ARBA00004123"/>
    </source>
</evidence>
<keyword evidence="8" id="KW-0547">Nucleotide-binding</keyword>
<dbReference type="GO" id="GO:0003691">
    <property type="term" value="F:double-stranded telomeric DNA binding"/>
    <property type="evidence" value="ECO:0007669"/>
    <property type="project" value="TreeGrafter"/>
</dbReference>
<evidence type="ECO:0000256" key="7">
    <source>
        <dbReference type="ARBA" id="ARBA00022723"/>
    </source>
</evidence>
<evidence type="ECO:0000256" key="12">
    <source>
        <dbReference type="ARBA" id="ARBA00022840"/>
    </source>
</evidence>
<gene>
    <name evidence="22" type="ORF">Zmor_007786</name>
</gene>
<keyword evidence="15" id="KW-0234">DNA repair</keyword>
<comment type="caution">
    <text evidence="22">The sequence shown here is derived from an EMBL/GenBank/DDBJ whole genome shotgun (WGS) entry which is preliminary data.</text>
</comment>
<dbReference type="Gene3D" id="3.40.50.300">
    <property type="entry name" value="P-loop containing nucleotide triphosphate hydrolases"/>
    <property type="match status" value="2"/>
</dbReference>
<reference evidence="22" key="1">
    <citation type="journal article" date="2023" name="G3 (Bethesda)">
        <title>Whole genome assemblies of Zophobas morio and Tenebrio molitor.</title>
        <authorList>
            <person name="Kaur S."/>
            <person name="Stinson S.A."/>
            <person name="diCenzo G.C."/>
        </authorList>
    </citation>
    <scope>NUCLEOTIDE SEQUENCE</scope>
    <source>
        <strain evidence="22">QUZm001</strain>
    </source>
</reference>
<proteinExistence type="inferred from homology"/>
<keyword evidence="17" id="KW-0469">Meiosis</keyword>
<dbReference type="InterPro" id="IPR038729">
    <property type="entry name" value="Rad50/SbcC_AAA"/>
</dbReference>
<dbReference type="PANTHER" id="PTHR18867">
    <property type="entry name" value="RAD50"/>
    <property type="match status" value="1"/>
</dbReference>
<feature type="binding site" evidence="19">
    <location>
        <position position="688"/>
    </location>
    <ligand>
        <name>Zn(2+)</name>
        <dbReference type="ChEBI" id="CHEBI:29105"/>
    </ligand>
</feature>
<comment type="catalytic activity">
    <reaction evidence="18">
        <text>ATP + H2O = ADP + phosphate + H(+)</text>
        <dbReference type="Rhea" id="RHEA:13065"/>
        <dbReference type="ChEBI" id="CHEBI:15377"/>
        <dbReference type="ChEBI" id="CHEBI:15378"/>
        <dbReference type="ChEBI" id="CHEBI:30616"/>
        <dbReference type="ChEBI" id="CHEBI:43474"/>
        <dbReference type="ChEBI" id="CHEBI:456216"/>
    </reaction>
</comment>
<evidence type="ECO:0000256" key="20">
    <source>
        <dbReference type="SAM" id="Coils"/>
    </source>
</evidence>
<accession>A0AA38MPU5</accession>
<dbReference type="GO" id="GO:0043047">
    <property type="term" value="F:single-stranded telomeric DNA binding"/>
    <property type="evidence" value="ECO:0007669"/>
    <property type="project" value="TreeGrafter"/>
</dbReference>
<evidence type="ECO:0000313" key="22">
    <source>
        <dbReference type="EMBL" id="KAJ3663532.1"/>
    </source>
</evidence>
<dbReference type="Pfam" id="PF13476">
    <property type="entry name" value="AAA_23"/>
    <property type="match status" value="1"/>
</dbReference>
<feature type="coiled-coil region" evidence="20">
    <location>
        <begin position="851"/>
        <end position="1096"/>
    </location>
</feature>
<dbReference type="InterPro" id="IPR013134">
    <property type="entry name" value="Zn_hook_RAD50"/>
</dbReference>
<evidence type="ECO:0000259" key="21">
    <source>
        <dbReference type="PROSITE" id="PS51131"/>
    </source>
</evidence>
<evidence type="ECO:0000256" key="8">
    <source>
        <dbReference type="ARBA" id="ARBA00022741"/>
    </source>
</evidence>
<dbReference type="Gene3D" id="1.10.287.1490">
    <property type="match status" value="1"/>
</dbReference>
<keyword evidence="23" id="KW-1185">Reference proteome</keyword>
<evidence type="ECO:0000256" key="18">
    <source>
        <dbReference type="ARBA" id="ARBA00049360"/>
    </source>
</evidence>
<feature type="coiled-coil region" evidence="20">
    <location>
        <begin position="475"/>
        <end position="559"/>
    </location>
</feature>
<protein>
    <recommendedName>
        <fullName evidence="5">DNA repair protein RAD50</fullName>
    </recommendedName>
</protein>
<evidence type="ECO:0000256" key="5">
    <source>
        <dbReference type="ARBA" id="ARBA00017893"/>
    </source>
</evidence>
<keyword evidence="6" id="KW-0158">Chromosome</keyword>
<evidence type="ECO:0000256" key="15">
    <source>
        <dbReference type="ARBA" id="ARBA00023204"/>
    </source>
</evidence>